<sequence length="136" mass="15322">MIQTILGSQRINAAINRVKVKLVFIFNSVDQALCFRIIAIFNKRFCFAEINQVVQHGKVGLVRFDHDVAVGTRLLKVAFVKPIVNPCVERFVVFSRVGVNLLDEHSGIIVIFALDHLVDPEQLYTLNQNGSDKSDQ</sequence>
<dbReference type="EMBL" id="VSSQ01028494">
    <property type="protein sequence ID" value="MPM78231.1"/>
    <property type="molecule type" value="Genomic_DNA"/>
</dbReference>
<gene>
    <name evidence="1" type="ORF">SDC9_125242</name>
</gene>
<organism evidence="1">
    <name type="scientific">bioreactor metagenome</name>
    <dbReference type="NCBI Taxonomy" id="1076179"/>
    <lineage>
        <taxon>unclassified sequences</taxon>
        <taxon>metagenomes</taxon>
        <taxon>ecological metagenomes</taxon>
    </lineage>
</organism>
<comment type="caution">
    <text evidence="1">The sequence shown here is derived from an EMBL/GenBank/DDBJ whole genome shotgun (WGS) entry which is preliminary data.</text>
</comment>
<name>A0A645CMR3_9ZZZZ</name>
<proteinExistence type="predicted"/>
<dbReference type="AlphaFoldDB" id="A0A645CMR3"/>
<accession>A0A645CMR3</accession>
<reference evidence="1" key="1">
    <citation type="submission" date="2019-08" db="EMBL/GenBank/DDBJ databases">
        <authorList>
            <person name="Kucharzyk K."/>
            <person name="Murdoch R.W."/>
            <person name="Higgins S."/>
            <person name="Loffler F."/>
        </authorList>
    </citation>
    <scope>NUCLEOTIDE SEQUENCE</scope>
</reference>
<evidence type="ECO:0000313" key="1">
    <source>
        <dbReference type="EMBL" id="MPM78231.1"/>
    </source>
</evidence>
<protein>
    <submittedName>
        <fullName evidence="1">Uncharacterized protein</fullName>
    </submittedName>
</protein>